<name>A0A402CHB4_RHOWR</name>
<sequence length="78" mass="8476">MAVKKFGRIPDGGGRRAHRRAGTIRNRTACLGFDFVHSLVGDHSRLAYWEFLGDENGPTCAGFLVRAVAISRRTGSTG</sequence>
<keyword evidence="3" id="KW-1185">Reference proteome</keyword>
<accession>A0A402CHB4</accession>
<dbReference type="Proteomes" id="UP000287519">
    <property type="component" value="Unassembled WGS sequence"/>
</dbReference>
<proteinExistence type="predicted"/>
<organism evidence="2 3">
    <name type="scientific">Rhodococcus wratislaviensis</name>
    <name type="common">Tsukamurella wratislaviensis</name>
    <dbReference type="NCBI Taxonomy" id="44752"/>
    <lineage>
        <taxon>Bacteria</taxon>
        <taxon>Bacillati</taxon>
        <taxon>Actinomycetota</taxon>
        <taxon>Actinomycetes</taxon>
        <taxon>Mycobacteriales</taxon>
        <taxon>Nocardiaceae</taxon>
        <taxon>Rhodococcus</taxon>
    </lineage>
</organism>
<dbReference type="AlphaFoldDB" id="A0A402CHB4"/>
<dbReference type="OrthoDB" id="568335at2"/>
<evidence type="ECO:0000313" key="3">
    <source>
        <dbReference type="Proteomes" id="UP000287519"/>
    </source>
</evidence>
<evidence type="ECO:0000313" key="2">
    <source>
        <dbReference type="EMBL" id="GCE42959.1"/>
    </source>
</evidence>
<gene>
    <name evidence="2" type="ORF">Rhow_007088</name>
</gene>
<dbReference type="EMBL" id="BHYM01000064">
    <property type="protein sequence ID" value="GCE42959.1"/>
    <property type="molecule type" value="Genomic_DNA"/>
</dbReference>
<reference evidence="2 3" key="1">
    <citation type="submission" date="2018-11" db="EMBL/GenBank/DDBJ databases">
        <title>Microbial catabolism of amino acid.</title>
        <authorList>
            <person name="Hibi M."/>
            <person name="Ogawa J."/>
        </authorList>
    </citation>
    <scope>NUCLEOTIDE SEQUENCE [LARGE SCALE GENOMIC DNA]</scope>
    <source>
        <strain evidence="2 3">C31-06</strain>
    </source>
</reference>
<protein>
    <submittedName>
        <fullName evidence="2">Mobile element protein</fullName>
    </submittedName>
</protein>
<feature type="region of interest" description="Disordered" evidence="1">
    <location>
        <begin position="1"/>
        <end position="20"/>
    </location>
</feature>
<comment type="caution">
    <text evidence="2">The sequence shown here is derived from an EMBL/GenBank/DDBJ whole genome shotgun (WGS) entry which is preliminary data.</text>
</comment>
<evidence type="ECO:0000256" key="1">
    <source>
        <dbReference type="SAM" id="MobiDB-lite"/>
    </source>
</evidence>